<protein>
    <submittedName>
        <fullName evidence="1">Uncharacterized protein</fullName>
    </submittedName>
</protein>
<dbReference type="Proteomes" id="UP000007431">
    <property type="component" value="Unassembled WGS sequence"/>
</dbReference>
<sequence>MAADGAAARVALALTSNTAATGIQASSPALRSWQTERPPSTHHYILGWAITDEMCLAYCRRGCPTDLHDGQEPFNEALHLKSLRVLVCGILAHVYNLPCASFKLVYADPKRSRRLGIALVLSDNQGYSEEERSLPDPALVDELKKELDTEDEPRWLPRAD</sequence>
<dbReference type="KEGG" id="scm:SCHCO_02555545"/>
<organism evidence="2">
    <name type="scientific">Schizophyllum commune (strain H4-8 / FGSC 9210)</name>
    <name type="common">Split gill fungus</name>
    <dbReference type="NCBI Taxonomy" id="578458"/>
    <lineage>
        <taxon>Eukaryota</taxon>
        <taxon>Fungi</taxon>
        <taxon>Dikarya</taxon>
        <taxon>Basidiomycota</taxon>
        <taxon>Agaricomycotina</taxon>
        <taxon>Agaricomycetes</taxon>
        <taxon>Agaricomycetidae</taxon>
        <taxon>Agaricales</taxon>
        <taxon>Schizophyllaceae</taxon>
        <taxon>Schizophyllum</taxon>
    </lineage>
</organism>
<dbReference type="InParanoid" id="D8QM37"/>
<proteinExistence type="predicted"/>
<dbReference type="OrthoDB" id="3221181at2759"/>
<dbReference type="VEuPathDB" id="FungiDB:SCHCODRAFT_02555545"/>
<evidence type="ECO:0000313" key="2">
    <source>
        <dbReference type="Proteomes" id="UP000007431"/>
    </source>
</evidence>
<evidence type="ECO:0000313" key="1">
    <source>
        <dbReference type="EMBL" id="EFI91136.1"/>
    </source>
</evidence>
<name>D8QM37_SCHCM</name>
<dbReference type="AlphaFoldDB" id="D8QM37"/>
<gene>
    <name evidence="1" type="ORF">SCHCODRAFT_238870</name>
</gene>
<dbReference type="HOGENOM" id="CLU_153375_0_0_1"/>
<dbReference type="EMBL" id="GL377319">
    <property type="protein sequence ID" value="EFI91136.1"/>
    <property type="molecule type" value="Genomic_DNA"/>
</dbReference>
<dbReference type="GeneID" id="9588622"/>
<keyword evidence="2" id="KW-1185">Reference proteome</keyword>
<reference evidence="1 2" key="1">
    <citation type="journal article" date="2010" name="Nat. Biotechnol.">
        <title>Genome sequence of the model mushroom Schizophyllum commune.</title>
        <authorList>
            <person name="Ohm R.A."/>
            <person name="de Jong J.F."/>
            <person name="Lugones L.G."/>
            <person name="Aerts A."/>
            <person name="Kothe E."/>
            <person name="Stajich J.E."/>
            <person name="de Vries R.P."/>
            <person name="Record E."/>
            <person name="Levasseur A."/>
            <person name="Baker S.E."/>
            <person name="Bartholomew K.A."/>
            <person name="Coutinho P.M."/>
            <person name="Erdmann S."/>
            <person name="Fowler T.J."/>
            <person name="Gathman A.C."/>
            <person name="Lombard V."/>
            <person name="Henrissat B."/>
            <person name="Knabe N."/>
            <person name="Kuees U."/>
            <person name="Lilly W.W."/>
            <person name="Lindquist E."/>
            <person name="Lucas S."/>
            <person name="Magnuson J.K."/>
            <person name="Piumi F."/>
            <person name="Raudaskoski M."/>
            <person name="Salamov A."/>
            <person name="Schmutz J."/>
            <person name="Schwarze F.W.M.R."/>
            <person name="vanKuyk P.A."/>
            <person name="Horton J.S."/>
            <person name="Grigoriev I.V."/>
            <person name="Woesten H.A.B."/>
        </authorList>
    </citation>
    <scope>NUCLEOTIDE SEQUENCE [LARGE SCALE GENOMIC DNA]</scope>
    <source>
        <strain evidence="2">H4-8 / FGSC 9210</strain>
    </source>
</reference>
<accession>D8QM37</accession>
<dbReference type="RefSeq" id="XP_003026039.1">
    <property type="nucleotide sequence ID" value="XM_003025993.1"/>
</dbReference>